<comment type="caution">
    <text evidence="11">The sequence shown here is derived from an EMBL/GenBank/DDBJ whole genome shotgun (WGS) entry which is preliminary data.</text>
</comment>
<comment type="catalytic activity">
    <reaction evidence="8">
        <text>S-hexadecanoyl-N-acetylcysteamine + H2O = N-acetylcysteamine + hexadecanoate + H(+)</text>
        <dbReference type="Rhea" id="RHEA:84099"/>
        <dbReference type="ChEBI" id="CHEBI:7896"/>
        <dbReference type="ChEBI" id="CHEBI:15377"/>
        <dbReference type="ChEBI" id="CHEBI:15378"/>
        <dbReference type="ChEBI" id="CHEBI:74410"/>
        <dbReference type="ChEBI" id="CHEBI:233601"/>
    </reaction>
</comment>
<accession>A0AAD8AG32</accession>
<comment type="similarity">
    <text evidence="2">Belongs to the palmitoyl-protein thioesterase family.</text>
</comment>
<dbReference type="EC" id="3.1.2.2" evidence="7"/>
<dbReference type="Pfam" id="PF02089">
    <property type="entry name" value="Palm_thioest"/>
    <property type="match status" value="1"/>
</dbReference>
<gene>
    <name evidence="11" type="ORF">L9F63_010841</name>
</gene>
<feature type="non-terminal residue" evidence="11">
    <location>
        <position position="286"/>
    </location>
</feature>
<feature type="signal peptide" evidence="10">
    <location>
        <begin position="1"/>
        <end position="25"/>
    </location>
</feature>
<reference evidence="11" key="2">
    <citation type="submission" date="2023-05" db="EMBL/GenBank/DDBJ databases">
        <authorList>
            <person name="Fouks B."/>
        </authorList>
    </citation>
    <scope>NUCLEOTIDE SEQUENCE</scope>
    <source>
        <strain evidence="11">Stay&amp;Tobe</strain>
        <tissue evidence="11">Testes</tissue>
    </source>
</reference>
<organism evidence="11 12">
    <name type="scientific">Diploptera punctata</name>
    <name type="common">Pacific beetle cockroach</name>
    <dbReference type="NCBI Taxonomy" id="6984"/>
    <lineage>
        <taxon>Eukaryota</taxon>
        <taxon>Metazoa</taxon>
        <taxon>Ecdysozoa</taxon>
        <taxon>Arthropoda</taxon>
        <taxon>Hexapoda</taxon>
        <taxon>Insecta</taxon>
        <taxon>Pterygota</taxon>
        <taxon>Neoptera</taxon>
        <taxon>Polyneoptera</taxon>
        <taxon>Dictyoptera</taxon>
        <taxon>Blattodea</taxon>
        <taxon>Blaberoidea</taxon>
        <taxon>Blaberidae</taxon>
        <taxon>Diplopterinae</taxon>
        <taxon>Diploptera</taxon>
    </lineage>
</organism>
<evidence type="ECO:0000256" key="5">
    <source>
        <dbReference type="ARBA" id="ARBA00023180"/>
    </source>
</evidence>
<dbReference type="SUPFAM" id="SSF53474">
    <property type="entry name" value="alpha/beta-Hydrolases"/>
    <property type="match status" value="1"/>
</dbReference>
<comment type="function">
    <text evidence="9">Catalyzes the cleavage of thioester bonds from S-palmitoyl-CoA or S-palmitoyl-N-acetylcysteamine (unbranched structures) but does not have activity against palmitoylcysteine or palmitoylated proteins, branched structures or bulky head groups. Conversely, hydrolyzes both long and short chain fatty acyl-CoA substrate.</text>
</comment>
<evidence type="ECO:0000256" key="4">
    <source>
        <dbReference type="ARBA" id="ARBA00022801"/>
    </source>
</evidence>
<evidence type="ECO:0000256" key="9">
    <source>
        <dbReference type="ARBA" id="ARBA00093353"/>
    </source>
</evidence>
<dbReference type="Proteomes" id="UP001233999">
    <property type="component" value="Unassembled WGS sequence"/>
</dbReference>
<protein>
    <recommendedName>
        <fullName evidence="7">palmitoyl-CoA hydrolase</fullName>
        <ecNumber evidence="7">3.1.2.2</ecNumber>
    </recommendedName>
</protein>
<keyword evidence="12" id="KW-1185">Reference proteome</keyword>
<reference evidence="11" key="1">
    <citation type="journal article" date="2023" name="IScience">
        <title>Live-bearing cockroach genome reveals convergent evolutionary mechanisms linked to viviparity in insects and beyond.</title>
        <authorList>
            <person name="Fouks B."/>
            <person name="Harrison M.C."/>
            <person name="Mikhailova A.A."/>
            <person name="Marchal E."/>
            <person name="English S."/>
            <person name="Carruthers M."/>
            <person name="Jennings E.C."/>
            <person name="Chiamaka E.L."/>
            <person name="Frigard R.A."/>
            <person name="Pippel M."/>
            <person name="Attardo G.M."/>
            <person name="Benoit J.B."/>
            <person name="Bornberg-Bauer E."/>
            <person name="Tobe S.S."/>
        </authorList>
    </citation>
    <scope>NUCLEOTIDE SEQUENCE</scope>
    <source>
        <strain evidence="11">Stay&amp;Tobe</strain>
    </source>
</reference>
<evidence type="ECO:0000256" key="3">
    <source>
        <dbReference type="ARBA" id="ARBA00022729"/>
    </source>
</evidence>
<evidence type="ECO:0000256" key="7">
    <source>
        <dbReference type="ARBA" id="ARBA00038848"/>
    </source>
</evidence>
<evidence type="ECO:0000256" key="10">
    <source>
        <dbReference type="SAM" id="SignalP"/>
    </source>
</evidence>
<keyword evidence="6" id="KW-0458">Lysosome</keyword>
<evidence type="ECO:0000256" key="2">
    <source>
        <dbReference type="ARBA" id="ARBA00010758"/>
    </source>
</evidence>
<dbReference type="InterPro" id="IPR029058">
    <property type="entry name" value="AB_hydrolase_fold"/>
</dbReference>
<keyword evidence="3 10" id="KW-0732">Signal</keyword>
<dbReference type="AlphaFoldDB" id="A0AAD8AG32"/>
<feature type="chain" id="PRO_5042060737" description="palmitoyl-CoA hydrolase" evidence="10">
    <location>
        <begin position="26"/>
        <end position="286"/>
    </location>
</feature>
<keyword evidence="4" id="KW-0378">Hydrolase</keyword>
<dbReference type="EMBL" id="JASPKZ010001215">
    <property type="protein sequence ID" value="KAJ9598488.1"/>
    <property type="molecule type" value="Genomic_DNA"/>
</dbReference>
<evidence type="ECO:0000313" key="11">
    <source>
        <dbReference type="EMBL" id="KAJ9598488.1"/>
    </source>
</evidence>
<proteinExistence type="inferred from homology"/>
<dbReference type="GO" id="GO:0098599">
    <property type="term" value="F:palmitoyl hydrolase activity"/>
    <property type="evidence" value="ECO:0007669"/>
    <property type="project" value="UniProtKB-ARBA"/>
</dbReference>
<keyword evidence="5" id="KW-0325">Glycoprotein</keyword>
<sequence>MMLLNDWRLLFLHLCFLLTKTCVAAYKPVFLIHGILSENTTMIPLARRIQELHPGTKVYITAKYSDWSSLLPMWHQVQQIGDDLMRVCAEHPEGIHLLGYSQGGLVARAILEQFPNHTVHNFISLSSPQAGQYGTEFLHVYFPGIVRRTAYELFYSLAGQHISVGNYWNDPHHQNLYQEYSVFLPYINNVISSPNSNSYKSGFTKLQKLVLIGGPDDGVITPWQSSHFAYYDKNETVVEMRQRTIYTEDTFGLKTLDKKKRLIFIEQNGVNHTSWHSNLTVIDKCN</sequence>
<comment type="subcellular location">
    <subcellularLocation>
        <location evidence="1">Lysosome</location>
    </subcellularLocation>
</comment>
<evidence type="ECO:0000256" key="1">
    <source>
        <dbReference type="ARBA" id="ARBA00004371"/>
    </source>
</evidence>
<evidence type="ECO:0000313" key="12">
    <source>
        <dbReference type="Proteomes" id="UP001233999"/>
    </source>
</evidence>
<dbReference type="PANTHER" id="PTHR11247">
    <property type="entry name" value="PALMITOYL-PROTEIN THIOESTERASE/DOLICHYLDIPHOSPHATASE 1"/>
    <property type="match status" value="1"/>
</dbReference>
<dbReference type="FunFam" id="3.40.50.1820:FF:000037">
    <property type="entry name" value="Lysosomal thioesterase PPT2 homolog"/>
    <property type="match status" value="1"/>
</dbReference>
<dbReference type="PANTHER" id="PTHR11247:SF27">
    <property type="entry name" value="LYSOSOMAL THIOESTERASE PPT2"/>
    <property type="match status" value="1"/>
</dbReference>
<dbReference type="GO" id="GO:0016790">
    <property type="term" value="F:thiolester hydrolase activity"/>
    <property type="evidence" value="ECO:0007669"/>
    <property type="project" value="TreeGrafter"/>
</dbReference>
<dbReference type="GO" id="GO:0005764">
    <property type="term" value="C:lysosome"/>
    <property type="evidence" value="ECO:0007669"/>
    <property type="project" value="UniProtKB-SubCell"/>
</dbReference>
<evidence type="ECO:0000256" key="6">
    <source>
        <dbReference type="ARBA" id="ARBA00023228"/>
    </source>
</evidence>
<evidence type="ECO:0000256" key="8">
    <source>
        <dbReference type="ARBA" id="ARBA00093223"/>
    </source>
</evidence>
<name>A0AAD8AG32_DIPPU</name>
<dbReference type="Gene3D" id="3.40.50.1820">
    <property type="entry name" value="alpha/beta hydrolase"/>
    <property type="match status" value="1"/>
</dbReference>